<keyword evidence="4" id="KW-1185">Reference proteome</keyword>
<evidence type="ECO:0000256" key="1">
    <source>
        <dbReference type="ARBA" id="ARBA00006484"/>
    </source>
</evidence>
<dbReference type="InterPro" id="IPR020904">
    <property type="entry name" value="Sc_DH/Rdtase_CS"/>
</dbReference>
<organism evidence="3 4">
    <name type="scientific">Vitis vinifera</name>
    <name type="common">Grape</name>
    <dbReference type="NCBI Taxonomy" id="29760"/>
    <lineage>
        <taxon>Eukaryota</taxon>
        <taxon>Viridiplantae</taxon>
        <taxon>Streptophyta</taxon>
        <taxon>Embryophyta</taxon>
        <taxon>Tracheophyta</taxon>
        <taxon>Spermatophyta</taxon>
        <taxon>Magnoliopsida</taxon>
        <taxon>eudicotyledons</taxon>
        <taxon>Gunneridae</taxon>
        <taxon>Pentapetalae</taxon>
        <taxon>rosids</taxon>
        <taxon>Vitales</taxon>
        <taxon>Vitaceae</taxon>
        <taxon>Viteae</taxon>
        <taxon>Vitis</taxon>
    </lineage>
</organism>
<evidence type="ECO:0000313" key="4">
    <source>
        <dbReference type="Proteomes" id="UP001227230"/>
    </source>
</evidence>
<dbReference type="Proteomes" id="UP001227230">
    <property type="component" value="Chromosome 8"/>
</dbReference>
<dbReference type="EMBL" id="CP126655">
    <property type="protein sequence ID" value="WJZ93551.1"/>
    <property type="molecule type" value="Genomic_DNA"/>
</dbReference>
<gene>
    <name evidence="3" type="ORF">VitviT2T_012482</name>
</gene>
<dbReference type="PROSITE" id="PS00061">
    <property type="entry name" value="ADH_SHORT"/>
    <property type="match status" value="1"/>
</dbReference>
<comment type="similarity">
    <text evidence="1">Belongs to the short-chain dehydrogenases/reductases (SDR) family.</text>
</comment>
<accession>A0ABY9CGH4</accession>
<evidence type="ECO:0008006" key="5">
    <source>
        <dbReference type="Google" id="ProtNLM"/>
    </source>
</evidence>
<name>A0ABY9CGH4_VITVI</name>
<dbReference type="InterPro" id="IPR036291">
    <property type="entry name" value="NAD(P)-bd_dom_sf"/>
</dbReference>
<dbReference type="SUPFAM" id="SSF51735">
    <property type="entry name" value="NAD(P)-binding Rossmann-fold domains"/>
    <property type="match status" value="1"/>
</dbReference>
<reference evidence="3 4" key="1">
    <citation type="journal article" date="2023" name="Hortic Res">
        <title>The complete reference genome for grapevine (Vitis vinifera L.) genetics and breeding.</title>
        <authorList>
            <person name="Shi X."/>
            <person name="Cao S."/>
            <person name="Wang X."/>
            <person name="Huang S."/>
            <person name="Wang Y."/>
            <person name="Liu Z."/>
            <person name="Liu W."/>
            <person name="Leng X."/>
            <person name="Peng Y."/>
            <person name="Wang N."/>
            <person name="Wang Y."/>
            <person name="Ma Z."/>
            <person name="Xu X."/>
            <person name="Zhang F."/>
            <person name="Xue H."/>
            <person name="Zhong H."/>
            <person name="Wang Y."/>
            <person name="Zhang K."/>
            <person name="Velt A."/>
            <person name="Avia K."/>
            <person name="Holtgrawe D."/>
            <person name="Grimplet J."/>
            <person name="Matus J.T."/>
            <person name="Ware D."/>
            <person name="Wu X."/>
            <person name="Wang H."/>
            <person name="Liu C."/>
            <person name="Fang Y."/>
            <person name="Rustenholz C."/>
            <person name="Cheng Z."/>
            <person name="Xiao H."/>
            <person name="Zhou Y."/>
        </authorList>
    </citation>
    <scope>NUCLEOTIDE SEQUENCE [LARGE SCALE GENOMIC DNA]</scope>
    <source>
        <strain evidence="4">cv. Pinot noir / PN40024</strain>
        <tissue evidence="3">Leaf</tissue>
    </source>
</reference>
<proteinExistence type="inferred from homology"/>
<evidence type="ECO:0000256" key="2">
    <source>
        <dbReference type="ARBA" id="ARBA00023002"/>
    </source>
</evidence>
<dbReference type="PANTHER" id="PTHR43180:SF37">
    <property type="entry name" value="TROPINONE REDUCTASE-LIKE 2"/>
    <property type="match status" value="1"/>
</dbReference>
<sequence length="175" mass="18085">MEGILNAQKSDLERVIGVNLVGGFLGAKHAARVMVPRGPGCKLFTASACTSIAGMSTHSYASSKHAVVGLAKNLAAELGLLGINVCPRSNLSCNQLSTNIGQELADFTPKVEAILNEVGNLKGTVLKASDVARAAHFLASDEATYVSGLNLGVDGRYSVVNPSIVVAVRSSLLHA</sequence>
<protein>
    <recommendedName>
        <fullName evidence="5">Momilactone A synthase</fullName>
    </recommendedName>
</protein>
<keyword evidence="2" id="KW-0560">Oxidoreductase</keyword>
<dbReference type="Pfam" id="PF13561">
    <property type="entry name" value="adh_short_C2"/>
    <property type="match status" value="1"/>
</dbReference>
<evidence type="ECO:0000313" key="3">
    <source>
        <dbReference type="EMBL" id="WJZ93551.1"/>
    </source>
</evidence>
<dbReference type="InterPro" id="IPR002347">
    <property type="entry name" value="SDR_fam"/>
</dbReference>
<dbReference type="PANTHER" id="PTHR43180">
    <property type="entry name" value="3-OXOACYL-(ACYL-CARRIER-PROTEIN) REDUCTASE (AFU_ORTHOLOGUE AFUA_6G11210)"/>
    <property type="match status" value="1"/>
</dbReference>
<dbReference type="PRINTS" id="PR00081">
    <property type="entry name" value="GDHRDH"/>
</dbReference>
<dbReference type="Gene3D" id="3.40.50.720">
    <property type="entry name" value="NAD(P)-binding Rossmann-like Domain"/>
    <property type="match status" value="1"/>
</dbReference>